<evidence type="ECO:0000256" key="7">
    <source>
        <dbReference type="ARBA" id="ARBA00023136"/>
    </source>
</evidence>
<keyword evidence="3 8" id="KW-0812">Transmembrane</keyword>
<evidence type="ECO:0000256" key="9">
    <source>
        <dbReference type="SAM" id="SignalP"/>
    </source>
</evidence>
<evidence type="ECO:0000256" key="1">
    <source>
        <dbReference type="ARBA" id="ARBA00004167"/>
    </source>
</evidence>
<evidence type="ECO:0000256" key="4">
    <source>
        <dbReference type="ARBA" id="ARBA00022927"/>
    </source>
</evidence>
<proteinExistence type="predicted"/>
<comment type="subcellular location">
    <subcellularLocation>
        <location evidence="1">Membrane</location>
        <topology evidence="1">Single-pass membrane protein</topology>
    </subcellularLocation>
</comment>
<dbReference type="EMBL" id="HBIX01000223">
    <property type="protein sequence ID" value="CAE0707467.1"/>
    <property type="molecule type" value="Transcribed_RNA"/>
</dbReference>
<sequence length="143" mass="14955">MNRFISTIAILASIMATANAFAPSLPLASRTGTFSPNTVNINDAPYQPVSLQRQRKSVAQVQTMGLFGLGAPEVGIILVAAAFLLGPDKLASLGKDAGKIAGELKEVPKEFQAGLAEGEASAKAMKDKQEAEAAVIVEKETKE</sequence>
<feature type="transmembrane region" description="Helical" evidence="8">
    <location>
        <begin position="64"/>
        <end position="85"/>
    </location>
</feature>
<dbReference type="Pfam" id="PF02416">
    <property type="entry name" value="TatA_B_E"/>
    <property type="match status" value="1"/>
</dbReference>
<dbReference type="Gene3D" id="1.20.5.3310">
    <property type="match status" value="1"/>
</dbReference>
<accession>A0A7S4A8R7</accession>
<keyword evidence="6" id="KW-0811">Translocation</keyword>
<keyword evidence="4" id="KW-0653">Protein transport</keyword>
<dbReference type="GO" id="GO:0016020">
    <property type="term" value="C:membrane"/>
    <property type="evidence" value="ECO:0007669"/>
    <property type="project" value="UniProtKB-SubCell"/>
</dbReference>
<keyword evidence="7 8" id="KW-0472">Membrane</keyword>
<keyword evidence="2" id="KW-0813">Transport</keyword>
<dbReference type="AlphaFoldDB" id="A0A7S4A8R7"/>
<dbReference type="InterPro" id="IPR003369">
    <property type="entry name" value="TatA/B/E"/>
</dbReference>
<reference evidence="10" key="1">
    <citation type="submission" date="2021-01" db="EMBL/GenBank/DDBJ databases">
        <authorList>
            <person name="Corre E."/>
            <person name="Pelletier E."/>
            <person name="Niang G."/>
            <person name="Scheremetjew M."/>
            <person name="Finn R."/>
            <person name="Kale V."/>
            <person name="Holt S."/>
            <person name="Cochrane G."/>
            <person name="Meng A."/>
            <person name="Brown T."/>
            <person name="Cohen L."/>
        </authorList>
    </citation>
    <scope>NUCLEOTIDE SEQUENCE</scope>
    <source>
        <strain evidence="10">10249 10 AB</strain>
    </source>
</reference>
<dbReference type="PANTHER" id="PTHR33162">
    <property type="entry name" value="SEC-INDEPENDENT PROTEIN TRANSLOCASE PROTEIN TATA, CHLOROPLASTIC"/>
    <property type="match status" value="1"/>
</dbReference>
<keyword evidence="5 8" id="KW-1133">Transmembrane helix</keyword>
<evidence type="ECO:0000313" key="10">
    <source>
        <dbReference type="EMBL" id="CAE0707467.1"/>
    </source>
</evidence>
<evidence type="ECO:0000256" key="3">
    <source>
        <dbReference type="ARBA" id="ARBA00022692"/>
    </source>
</evidence>
<evidence type="ECO:0000256" key="6">
    <source>
        <dbReference type="ARBA" id="ARBA00023010"/>
    </source>
</evidence>
<dbReference type="PANTHER" id="PTHR33162:SF1">
    <property type="entry name" value="SEC-INDEPENDENT PROTEIN TRANSLOCASE PROTEIN TATA, CHLOROPLASTIC"/>
    <property type="match status" value="1"/>
</dbReference>
<organism evidence="10">
    <name type="scientific">Pseudo-nitzschia australis</name>
    <dbReference type="NCBI Taxonomy" id="44445"/>
    <lineage>
        <taxon>Eukaryota</taxon>
        <taxon>Sar</taxon>
        <taxon>Stramenopiles</taxon>
        <taxon>Ochrophyta</taxon>
        <taxon>Bacillariophyta</taxon>
        <taxon>Bacillariophyceae</taxon>
        <taxon>Bacillariophycidae</taxon>
        <taxon>Bacillariales</taxon>
        <taxon>Bacillariaceae</taxon>
        <taxon>Pseudo-nitzschia</taxon>
    </lineage>
</organism>
<name>A0A7S4A8R7_9STRA</name>
<feature type="signal peptide" evidence="9">
    <location>
        <begin position="1"/>
        <end position="20"/>
    </location>
</feature>
<gene>
    <name evidence="10" type="ORF">PAUS00366_LOCUS187</name>
</gene>
<dbReference type="GO" id="GO:0015031">
    <property type="term" value="P:protein transport"/>
    <property type="evidence" value="ECO:0007669"/>
    <property type="project" value="UniProtKB-KW"/>
</dbReference>
<feature type="chain" id="PRO_5030689395" evidence="9">
    <location>
        <begin position="21"/>
        <end position="143"/>
    </location>
</feature>
<keyword evidence="9" id="KW-0732">Signal</keyword>
<protein>
    <submittedName>
        <fullName evidence="10">Uncharacterized protein</fullName>
    </submittedName>
</protein>
<evidence type="ECO:0000256" key="8">
    <source>
        <dbReference type="SAM" id="Phobius"/>
    </source>
</evidence>
<evidence type="ECO:0000256" key="2">
    <source>
        <dbReference type="ARBA" id="ARBA00022448"/>
    </source>
</evidence>
<evidence type="ECO:0000256" key="5">
    <source>
        <dbReference type="ARBA" id="ARBA00022989"/>
    </source>
</evidence>